<dbReference type="PROSITE" id="PS50045">
    <property type="entry name" value="SIGMA54_INTERACT_4"/>
    <property type="match status" value="1"/>
</dbReference>
<dbReference type="InterPro" id="IPR001789">
    <property type="entry name" value="Sig_transdc_resp-reg_receiver"/>
</dbReference>
<sequence>MSFKIYSFSSLPDFKQQISKLKKIDFAILDIYLSDHRAQTGLSVVNELKKNFQNIIILMSSNLDDPDSVLLSLRMGADEFISKKNDVYNIVEKMLLVRNFIFKKRGLIIDDKDDKEFYCPYPGETIQKVSHRIPYIVDSAISSVYVEGDSGTGKEVIVELFQNYVKDIPFVKLNCGSIAPSLLESELFGYAKGAFTGALAHKFGLLESASGGWLFLDEVASLSENAQVAMLRVLENQEITRIGESFSRKINVRFIAASNIPLLKRVEEGKFRNDLWQRLRETEIILKPLRHRKNEIPEIINYFCKTMRGGPYTIDKTAMNVLCQISWSEGNVRELRNCLRAMTEHQTDKILSPMGIPERILLNDKMGEKEFTKEIDQNDFIKLSIKNSLGEFVDFKKLSDQLLIEYLKIINPKNINISKSAQILGVARSTLQEKLKILMIS</sequence>
<organism evidence="6 7">
    <name type="scientific">Spirobacillus cienkowskii</name>
    <dbReference type="NCBI Taxonomy" id="495820"/>
    <lineage>
        <taxon>Bacteria</taxon>
        <taxon>Pseudomonadati</taxon>
        <taxon>Bdellovibrionota</taxon>
        <taxon>Oligoflexia</taxon>
        <taxon>Silvanigrellales</taxon>
        <taxon>Spirobacillus</taxon>
    </lineage>
</organism>
<keyword evidence="3" id="KW-0597">Phosphoprotein</keyword>
<dbReference type="PANTHER" id="PTHR32071">
    <property type="entry name" value="TRANSCRIPTIONAL REGULATORY PROTEIN"/>
    <property type="match status" value="1"/>
</dbReference>
<dbReference type="Gene3D" id="1.10.8.60">
    <property type="match status" value="1"/>
</dbReference>
<dbReference type="EMBL" id="QOVW01000100">
    <property type="protein sequence ID" value="RDB35160.1"/>
    <property type="molecule type" value="Genomic_DNA"/>
</dbReference>
<gene>
    <name evidence="6" type="ORF">DCC88_11625</name>
</gene>
<dbReference type="Gene3D" id="3.40.50.2300">
    <property type="match status" value="1"/>
</dbReference>
<dbReference type="SMART" id="SM00382">
    <property type="entry name" value="AAA"/>
    <property type="match status" value="1"/>
</dbReference>
<dbReference type="GO" id="GO:0005524">
    <property type="term" value="F:ATP binding"/>
    <property type="evidence" value="ECO:0007669"/>
    <property type="project" value="UniProtKB-KW"/>
</dbReference>
<dbReference type="Pfam" id="PF25601">
    <property type="entry name" value="AAA_lid_14"/>
    <property type="match status" value="1"/>
</dbReference>
<dbReference type="InterPro" id="IPR025662">
    <property type="entry name" value="Sigma_54_int_dom_ATP-bd_1"/>
</dbReference>
<evidence type="ECO:0000259" key="5">
    <source>
        <dbReference type="PROSITE" id="PS50110"/>
    </source>
</evidence>
<proteinExistence type="predicted"/>
<feature type="domain" description="Response regulatory" evidence="5">
    <location>
        <begin position="1"/>
        <end position="98"/>
    </location>
</feature>
<dbReference type="SUPFAM" id="SSF52172">
    <property type="entry name" value="CheY-like"/>
    <property type="match status" value="1"/>
</dbReference>
<evidence type="ECO:0000313" key="6">
    <source>
        <dbReference type="EMBL" id="RDB35160.1"/>
    </source>
</evidence>
<dbReference type="InterPro" id="IPR027417">
    <property type="entry name" value="P-loop_NTPase"/>
</dbReference>
<name>A0A369KP73_9BACT</name>
<dbReference type="GO" id="GO:0000160">
    <property type="term" value="P:phosphorelay signal transduction system"/>
    <property type="evidence" value="ECO:0007669"/>
    <property type="project" value="InterPro"/>
</dbReference>
<accession>A0A369KP73</accession>
<feature type="modified residue" description="4-aspartylphosphate" evidence="3">
    <location>
        <position position="30"/>
    </location>
</feature>
<dbReference type="SUPFAM" id="SSF52540">
    <property type="entry name" value="P-loop containing nucleoside triphosphate hydrolases"/>
    <property type="match status" value="1"/>
</dbReference>
<dbReference type="Gene3D" id="3.40.50.300">
    <property type="entry name" value="P-loop containing nucleotide triphosphate hydrolases"/>
    <property type="match status" value="1"/>
</dbReference>
<comment type="caution">
    <text evidence="6">The sequence shown here is derived from an EMBL/GenBank/DDBJ whole genome shotgun (WGS) entry which is preliminary data.</text>
</comment>
<dbReference type="GO" id="GO:0006355">
    <property type="term" value="P:regulation of DNA-templated transcription"/>
    <property type="evidence" value="ECO:0007669"/>
    <property type="project" value="InterPro"/>
</dbReference>
<dbReference type="CDD" id="cd00156">
    <property type="entry name" value="REC"/>
    <property type="match status" value="1"/>
</dbReference>
<keyword evidence="2" id="KW-0067">ATP-binding</keyword>
<keyword evidence="1" id="KW-0547">Nucleotide-binding</keyword>
<evidence type="ECO:0000256" key="3">
    <source>
        <dbReference type="PROSITE-ProRule" id="PRU00169"/>
    </source>
</evidence>
<keyword evidence="7" id="KW-1185">Reference proteome</keyword>
<dbReference type="Pfam" id="PF00158">
    <property type="entry name" value="Sigma54_activat"/>
    <property type="match status" value="1"/>
</dbReference>
<dbReference type="InterPro" id="IPR011006">
    <property type="entry name" value="CheY-like_superfamily"/>
</dbReference>
<dbReference type="Proteomes" id="UP000253934">
    <property type="component" value="Unassembled WGS sequence"/>
</dbReference>
<dbReference type="CDD" id="cd00009">
    <property type="entry name" value="AAA"/>
    <property type="match status" value="1"/>
</dbReference>
<feature type="domain" description="Sigma-54 factor interaction" evidence="4">
    <location>
        <begin position="169"/>
        <end position="344"/>
    </location>
</feature>
<evidence type="ECO:0000256" key="1">
    <source>
        <dbReference type="ARBA" id="ARBA00022741"/>
    </source>
</evidence>
<protein>
    <submittedName>
        <fullName evidence="6">Sigma-54-dependent Fis family transcriptional regulator</fullName>
    </submittedName>
</protein>
<evidence type="ECO:0000256" key="2">
    <source>
        <dbReference type="ARBA" id="ARBA00022840"/>
    </source>
</evidence>
<dbReference type="InterPro" id="IPR002078">
    <property type="entry name" value="Sigma_54_int"/>
</dbReference>
<dbReference type="AlphaFoldDB" id="A0A369KP73"/>
<dbReference type="PROSITE" id="PS50110">
    <property type="entry name" value="RESPONSE_REGULATORY"/>
    <property type="match status" value="1"/>
</dbReference>
<evidence type="ECO:0000259" key="4">
    <source>
        <dbReference type="PROSITE" id="PS50045"/>
    </source>
</evidence>
<dbReference type="InterPro" id="IPR058031">
    <property type="entry name" value="AAA_lid_NorR"/>
</dbReference>
<dbReference type="PROSITE" id="PS00675">
    <property type="entry name" value="SIGMA54_INTERACT_1"/>
    <property type="match status" value="1"/>
</dbReference>
<evidence type="ECO:0000313" key="7">
    <source>
        <dbReference type="Proteomes" id="UP000253934"/>
    </source>
</evidence>
<dbReference type="InterPro" id="IPR003593">
    <property type="entry name" value="AAA+_ATPase"/>
</dbReference>
<reference evidence="6" key="1">
    <citation type="submission" date="2018-04" db="EMBL/GenBank/DDBJ databases">
        <title>Draft genome sequence of the Candidatus Spirobacillus cienkowskii, a pathogen of freshwater Daphnia species, reconstructed from hemolymph metagenomic reads.</title>
        <authorList>
            <person name="Bresciani L."/>
            <person name="Lemos L.N."/>
            <person name="Wale N."/>
            <person name="Lin J.Y."/>
            <person name="Fernandes G.R."/>
            <person name="Duffy M.A."/>
            <person name="Rodrigues J.M."/>
        </authorList>
    </citation>
    <scope>NUCLEOTIDE SEQUENCE [LARGE SCALE GENOMIC DNA]</scope>
    <source>
        <strain evidence="6">Binning01</strain>
    </source>
</reference>